<name>A0ABV4XU49_9CYAN</name>
<dbReference type="EMBL" id="JBHFNR010000131">
    <property type="protein sequence ID" value="MFB2894798.1"/>
    <property type="molecule type" value="Genomic_DNA"/>
</dbReference>
<dbReference type="Proteomes" id="UP001576784">
    <property type="component" value="Unassembled WGS sequence"/>
</dbReference>
<comment type="caution">
    <text evidence="1">The sequence shown here is derived from an EMBL/GenBank/DDBJ whole genome shotgun (WGS) entry which is preliminary data.</text>
</comment>
<gene>
    <name evidence="1" type="ORF">ACE1CI_17955</name>
</gene>
<organism evidence="1 2">
    <name type="scientific">Floridaenema flaviceps BLCC-F50</name>
    <dbReference type="NCBI Taxonomy" id="3153642"/>
    <lineage>
        <taxon>Bacteria</taxon>
        <taxon>Bacillati</taxon>
        <taxon>Cyanobacteriota</taxon>
        <taxon>Cyanophyceae</taxon>
        <taxon>Oscillatoriophycideae</taxon>
        <taxon>Aerosakkonematales</taxon>
        <taxon>Aerosakkonemataceae</taxon>
        <taxon>Floridanema</taxon>
        <taxon>Floridanema flaviceps</taxon>
    </lineage>
</organism>
<sequence>MTVCGDRILSEYRLLPENREGVDAAKSRHQAKNPLRRSHFRHNYRHNDIPVTFRKSSSLGD</sequence>
<reference evidence="1 2" key="1">
    <citation type="submission" date="2024-09" db="EMBL/GenBank/DDBJ databases">
        <title>Floridaenema gen nov. (Aerosakkonemataceae, Aerosakkonematales ord. nov., Cyanobacteria) from benthic tropical and subtropical fresh waters, with the description of four new species.</title>
        <authorList>
            <person name="Moretto J.A."/>
            <person name="Berthold D.E."/>
            <person name="Lefler F.W."/>
            <person name="Huang I.-S."/>
            <person name="Laughinghouse H. IV."/>
        </authorList>
    </citation>
    <scope>NUCLEOTIDE SEQUENCE [LARGE SCALE GENOMIC DNA]</scope>
    <source>
        <strain evidence="1 2">BLCC-F50</strain>
    </source>
</reference>
<accession>A0ABV4XU49</accession>
<keyword evidence="2" id="KW-1185">Reference proteome</keyword>
<proteinExistence type="predicted"/>
<protein>
    <submittedName>
        <fullName evidence="1">Uncharacterized protein</fullName>
    </submittedName>
</protein>
<evidence type="ECO:0000313" key="1">
    <source>
        <dbReference type="EMBL" id="MFB2894798.1"/>
    </source>
</evidence>
<evidence type="ECO:0000313" key="2">
    <source>
        <dbReference type="Proteomes" id="UP001576784"/>
    </source>
</evidence>
<dbReference type="RefSeq" id="WP_413264442.1">
    <property type="nucleotide sequence ID" value="NZ_JBHFNR010000131.1"/>
</dbReference>